<comment type="caution">
    <text evidence="9">The sequence shown here is derived from an EMBL/GenBank/DDBJ whole genome shotgun (WGS) entry which is preliminary data.</text>
</comment>
<keyword evidence="4" id="KW-0378">Hydrolase</keyword>
<evidence type="ECO:0000256" key="7">
    <source>
        <dbReference type="ARBA" id="ARBA00043224"/>
    </source>
</evidence>
<dbReference type="SUPFAM" id="SSF52499">
    <property type="entry name" value="Isochorismatase-like hydrolases"/>
    <property type="match status" value="1"/>
</dbReference>
<sequence length="199" mass="21404">MTRALIVVDVQNDFCEGGSLAVNGGADTAFAISEVLKEWNEAEPDERKYDYVVATRDHHIDPGEHFSDNPDFVTSWPRHCVAGTDGAAFHPNLDPQPFDAVFDKGEYSNGYSGFEGHAQDGSGLPDWLRSREVTTVDVVGIATDHCVRATALDAAGAGFDTRVLLDLTAGVSNETTSRALQDLRSAGVRLDGRPVVRAA</sequence>
<dbReference type="InterPro" id="IPR052347">
    <property type="entry name" value="Isochorismatase_Nicotinamidase"/>
</dbReference>
<dbReference type="GO" id="GO:0019363">
    <property type="term" value="P:pyridine nucleotide biosynthetic process"/>
    <property type="evidence" value="ECO:0007669"/>
    <property type="project" value="UniProtKB-KW"/>
</dbReference>
<dbReference type="InterPro" id="IPR036380">
    <property type="entry name" value="Isochorismatase-like_sf"/>
</dbReference>
<dbReference type="PANTHER" id="PTHR11080">
    <property type="entry name" value="PYRAZINAMIDASE/NICOTINAMIDASE"/>
    <property type="match status" value="1"/>
</dbReference>
<evidence type="ECO:0000256" key="6">
    <source>
        <dbReference type="ARBA" id="ARBA00039017"/>
    </source>
</evidence>
<reference evidence="9 10" key="1">
    <citation type="submission" date="2018-03" db="EMBL/GenBank/DDBJ databases">
        <title>Genomic Encyclopedia of Archaeal and Bacterial Type Strains, Phase II (KMG-II): from individual species to whole genera.</title>
        <authorList>
            <person name="Goeker M."/>
        </authorList>
    </citation>
    <scope>NUCLEOTIDE SEQUENCE [LARGE SCALE GENOMIC DNA]</scope>
    <source>
        <strain evidence="9 10">DSM 45211</strain>
    </source>
</reference>
<dbReference type="Gene3D" id="3.40.50.850">
    <property type="entry name" value="Isochorismatase-like"/>
    <property type="match status" value="1"/>
</dbReference>
<dbReference type="GO" id="GO:0008936">
    <property type="term" value="F:nicotinamidase activity"/>
    <property type="evidence" value="ECO:0007669"/>
    <property type="project" value="UniProtKB-EC"/>
</dbReference>
<dbReference type="OrthoDB" id="9791276at2"/>
<evidence type="ECO:0000313" key="9">
    <source>
        <dbReference type="EMBL" id="PSK97214.1"/>
    </source>
</evidence>
<evidence type="ECO:0000256" key="2">
    <source>
        <dbReference type="ARBA" id="ARBA00022642"/>
    </source>
</evidence>
<evidence type="ECO:0000256" key="5">
    <source>
        <dbReference type="ARBA" id="ARBA00037900"/>
    </source>
</evidence>
<name>A0A2P8DJ34_9ACTN</name>
<dbReference type="CDD" id="cd01011">
    <property type="entry name" value="nicotinamidase"/>
    <property type="match status" value="1"/>
</dbReference>
<accession>A0A2P8DJ34</accession>
<dbReference type="AlphaFoldDB" id="A0A2P8DJ34"/>
<dbReference type="InterPro" id="IPR000868">
    <property type="entry name" value="Isochorismatase-like_dom"/>
</dbReference>
<dbReference type="RefSeq" id="WP_106539423.1">
    <property type="nucleotide sequence ID" value="NZ_PYGE01000023.1"/>
</dbReference>
<comment type="similarity">
    <text evidence="1">Belongs to the isochorismatase family.</text>
</comment>
<dbReference type="Proteomes" id="UP000243528">
    <property type="component" value="Unassembled WGS sequence"/>
</dbReference>
<gene>
    <name evidence="9" type="ORF">CLV30_12313</name>
</gene>
<dbReference type="GO" id="GO:0046872">
    <property type="term" value="F:metal ion binding"/>
    <property type="evidence" value="ECO:0007669"/>
    <property type="project" value="UniProtKB-KW"/>
</dbReference>
<keyword evidence="3" id="KW-0479">Metal-binding</keyword>
<keyword evidence="10" id="KW-1185">Reference proteome</keyword>
<evidence type="ECO:0000256" key="1">
    <source>
        <dbReference type="ARBA" id="ARBA00006336"/>
    </source>
</evidence>
<dbReference type="PANTHER" id="PTHR11080:SF2">
    <property type="entry name" value="LD05707P"/>
    <property type="match status" value="1"/>
</dbReference>
<evidence type="ECO:0000313" key="10">
    <source>
        <dbReference type="Proteomes" id="UP000243528"/>
    </source>
</evidence>
<protein>
    <recommendedName>
        <fullName evidence="6">nicotinamidase</fullName>
        <ecNumber evidence="6">3.5.1.19</ecNumber>
    </recommendedName>
    <alternativeName>
        <fullName evidence="7">Nicotinamide deamidase</fullName>
    </alternativeName>
</protein>
<dbReference type="Pfam" id="PF00857">
    <property type="entry name" value="Isochorismatase"/>
    <property type="match status" value="1"/>
</dbReference>
<organism evidence="9 10">
    <name type="scientific">Haloactinopolyspora alba</name>
    <dbReference type="NCBI Taxonomy" id="648780"/>
    <lineage>
        <taxon>Bacteria</taxon>
        <taxon>Bacillati</taxon>
        <taxon>Actinomycetota</taxon>
        <taxon>Actinomycetes</taxon>
        <taxon>Jiangellales</taxon>
        <taxon>Jiangellaceae</taxon>
        <taxon>Haloactinopolyspora</taxon>
    </lineage>
</organism>
<keyword evidence="2" id="KW-0662">Pyridine nucleotide biosynthesis</keyword>
<proteinExistence type="inferred from homology"/>
<dbReference type="EMBL" id="PYGE01000023">
    <property type="protein sequence ID" value="PSK97214.1"/>
    <property type="molecule type" value="Genomic_DNA"/>
</dbReference>
<dbReference type="EC" id="3.5.1.19" evidence="6"/>
<evidence type="ECO:0000256" key="4">
    <source>
        <dbReference type="ARBA" id="ARBA00022801"/>
    </source>
</evidence>
<evidence type="ECO:0000256" key="3">
    <source>
        <dbReference type="ARBA" id="ARBA00022723"/>
    </source>
</evidence>
<comment type="pathway">
    <text evidence="5">Cofactor biosynthesis; nicotinate biosynthesis; nicotinate from nicotinamide: step 1/1.</text>
</comment>
<feature type="domain" description="Isochorismatase-like" evidence="8">
    <location>
        <begin position="4"/>
        <end position="188"/>
    </location>
</feature>
<evidence type="ECO:0000259" key="8">
    <source>
        <dbReference type="Pfam" id="PF00857"/>
    </source>
</evidence>